<proteinExistence type="predicted"/>
<name>A0A4Y9Z8R0_9AGAM</name>
<gene>
    <name evidence="1" type="ORF">EVG20_g2777</name>
</gene>
<protein>
    <recommendedName>
        <fullName evidence="3">F-box domain-containing protein</fullName>
    </recommendedName>
</protein>
<comment type="caution">
    <text evidence="1">The sequence shown here is derived from an EMBL/GenBank/DDBJ whole genome shotgun (WGS) entry which is preliminary data.</text>
</comment>
<evidence type="ECO:0008006" key="3">
    <source>
        <dbReference type="Google" id="ProtNLM"/>
    </source>
</evidence>
<reference evidence="1 2" key="1">
    <citation type="submission" date="2019-02" db="EMBL/GenBank/DDBJ databases">
        <title>Genome sequencing of the rare red list fungi Dentipellis fragilis.</title>
        <authorList>
            <person name="Buettner E."/>
            <person name="Kellner H."/>
        </authorList>
    </citation>
    <scope>NUCLEOTIDE SEQUENCE [LARGE SCALE GENOMIC DNA]</scope>
    <source>
        <strain evidence="1 2">DSM 105465</strain>
    </source>
</reference>
<dbReference type="Proteomes" id="UP000298327">
    <property type="component" value="Unassembled WGS sequence"/>
</dbReference>
<dbReference type="AlphaFoldDB" id="A0A4Y9Z8R0"/>
<organism evidence="1 2">
    <name type="scientific">Dentipellis fragilis</name>
    <dbReference type="NCBI Taxonomy" id="205917"/>
    <lineage>
        <taxon>Eukaryota</taxon>
        <taxon>Fungi</taxon>
        <taxon>Dikarya</taxon>
        <taxon>Basidiomycota</taxon>
        <taxon>Agaricomycotina</taxon>
        <taxon>Agaricomycetes</taxon>
        <taxon>Russulales</taxon>
        <taxon>Hericiaceae</taxon>
        <taxon>Dentipellis</taxon>
    </lineage>
</organism>
<keyword evidence="2" id="KW-1185">Reference proteome</keyword>
<dbReference type="SUPFAM" id="SSF81383">
    <property type="entry name" value="F-box domain"/>
    <property type="match status" value="1"/>
</dbReference>
<sequence length="359" mass="41597">MGQDWCLVNLDKKQHLHVWQLGETMLDDPISRHILLGRLPSVKLLPYFKPPPASPTPIKLKGLDSLPNELVDEILSYRQAPADCVRFALTSRRYWNLARPHIRRTIIGLFEYLSWAGDRIICIGDYTQLDDYPPALTATDTERFTDKLGLYSIARHEYEEVCRRKGAWATLGESRLRRRLKKRLELDNALPDDKYGYPTSRIFTQCVVRKDIPQDQLVLRNFSKREYVRYDELPTDMKHEHWKGGQVDLGLAMHSQICWSSDPGIGMEYDGGLHRGPWAGDRFDIAPIDELRELEKEKDEEGKPMVWTDASERVADELWEILESEFASKYDHAILPYADPSRAALRAQYAAMFPEYDSD</sequence>
<accession>A0A4Y9Z8R0</accession>
<dbReference type="OrthoDB" id="2588098at2759"/>
<dbReference type="InterPro" id="IPR036047">
    <property type="entry name" value="F-box-like_dom_sf"/>
</dbReference>
<evidence type="ECO:0000313" key="1">
    <source>
        <dbReference type="EMBL" id="TFY70223.1"/>
    </source>
</evidence>
<evidence type="ECO:0000313" key="2">
    <source>
        <dbReference type="Proteomes" id="UP000298327"/>
    </source>
</evidence>
<dbReference type="CDD" id="cd09917">
    <property type="entry name" value="F-box_SF"/>
    <property type="match status" value="1"/>
</dbReference>
<dbReference type="EMBL" id="SEOQ01000114">
    <property type="protein sequence ID" value="TFY70223.1"/>
    <property type="molecule type" value="Genomic_DNA"/>
</dbReference>